<dbReference type="EMBL" id="SLZW01000006">
    <property type="protein sequence ID" value="TCS62107.1"/>
    <property type="molecule type" value="Genomic_DNA"/>
</dbReference>
<keyword evidence="2" id="KW-0732">Signal</keyword>
<evidence type="ECO:0000313" key="4">
    <source>
        <dbReference type="Proteomes" id="UP000295304"/>
    </source>
</evidence>
<evidence type="ECO:0000313" key="3">
    <source>
        <dbReference type="EMBL" id="TCS62107.1"/>
    </source>
</evidence>
<keyword evidence="4" id="KW-1185">Reference proteome</keyword>
<dbReference type="AlphaFoldDB" id="A0A4R3J9C6"/>
<dbReference type="Proteomes" id="UP000295304">
    <property type="component" value="Unassembled WGS sequence"/>
</dbReference>
<feature type="region of interest" description="Disordered" evidence="1">
    <location>
        <begin position="139"/>
        <end position="179"/>
    </location>
</feature>
<evidence type="ECO:0000256" key="1">
    <source>
        <dbReference type="SAM" id="MobiDB-lite"/>
    </source>
</evidence>
<feature type="chain" id="PRO_5020728261" evidence="2">
    <location>
        <begin position="29"/>
        <end position="179"/>
    </location>
</feature>
<name>A0A4R3J9C6_9PROT</name>
<accession>A0A4R3J9C6</accession>
<gene>
    <name evidence="3" type="ORF">EDD55_10662</name>
</gene>
<organism evidence="3 4">
    <name type="scientific">Varunaivibrio sulfuroxidans</name>
    <dbReference type="NCBI Taxonomy" id="1773489"/>
    <lineage>
        <taxon>Bacteria</taxon>
        <taxon>Pseudomonadati</taxon>
        <taxon>Pseudomonadota</taxon>
        <taxon>Alphaproteobacteria</taxon>
        <taxon>Rhodospirillales</taxon>
        <taxon>Magnetovibrionaceae</taxon>
        <taxon>Varunaivibrio</taxon>
    </lineage>
</organism>
<reference evidence="3 4" key="1">
    <citation type="submission" date="2019-03" db="EMBL/GenBank/DDBJ databases">
        <title>Genomic Encyclopedia of Type Strains, Phase IV (KMG-IV): sequencing the most valuable type-strain genomes for metagenomic binning, comparative biology and taxonomic classification.</title>
        <authorList>
            <person name="Goeker M."/>
        </authorList>
    </citation>
    <scope>NUCLEOTIDE SEQUENCE [LARGE SCALE GENOMIC DNA]</scope>
    <source>
        <strain evidence="3 4">DSM 101688</strain>
    </source>
</reference>
<feature type="signal peptide" evidence="2">
    <location>
        <begin position="1"/>
        <end position="28"/>
    </location>
</feature>
<dbReference type="RefSeq" id="WP_132939191.1">
    <property type="nucleotide sequence ID" value="NZ_CP119676.1"/>
</dbReference>
<evidence type="ECO:0000256" key="2">
    <source>
        <dbReference type="SAM" id="SignalP"/>
    </source>
</evidence>
<protein>
    <submittedName>
        <fullName evidence="3">Uncharacterized protein</fullName>
    </submittedName>
</protein>
<comment type="caution">
    <text evidence="3">The sequence shown here is derived from an EMBL/GenBank/DDBJ whole genome shotgun (WGS) entry which is preliminary data.</text>
</comment>
<proteinExistence type="predicted"/>
<sequence>MTRSRFPLTHLPFAALALILAGPIYAHAQEATTPTTGATDVQNLATFPGEQMLTPAEKQQYQAQMQNAKSAQERQDLTRALRETIKARIQEKKDLLGVPNTPNVAENTQKTQEKHAKAKSLFGRGASIYGERASHGGSGGGIGGGSGGGIGGGSGGGFGGGSGGGSGSSSGGGHGGGMR</sequence>